<dbReference type="InterPro" id="IPR041726">
    <property type="entry name" value="ACAD10_11_N"/>
</dbReference>
<evidence type="ECO:0000313" key="2">
    <source>
        <dbReference type="EMBL" id="TLP92706.1"/>
    </source>
</evidence>
<protein>
    <submittedName>
        <fullName evidence="2">Phosphotransferase family protein</fullName>
    </submittedName>
</protein>
<dbReference type="InterPro" id="IPR052898">
    <property type="entry name" value="ACAD10-like"/>
</dbReference>
<reference evidence="2 3" key="1">
    <citation type="submission" date="2019-05" db="EMBL/GenBank/DDBJ databases">
        <title>Nesterenkonia sp. GY074 isolated from the Southern Atlantic Ocean.</title>
        <authorList>
            <person name="Zhang G."/>
        </authorList>
    </citation>
    <scope>NUCLEOTIDE SEQUENCE [LARGE SCALE GENOMIC DNA]</scope>
    <source>
        <strain evidence="2 3">GY074</strain>
    </source>
</reference>
<feature type="domain" description="Aminoglycoside phosphotransferase" evidence="1">
    <location>
        <begin position="31"/>
        <end position="254"/>
    </location>
</feature>
<dbReference type="RefSeq" id="WP_138254259.1">
    <property type="nucleotide sequence ID" value="NZ_VAVZ01000060.1"/>
</dbReference>
<evidence type="ECO:0000313" key="3">
    <source>
        <dbReference type="Proteomes" id="UP000310458"/>
    </source>
</evidence>
<dbReference type="CDD" id="cd05154">
    <property type="entry name" value="ACAD10_11_N-like"/>
    <property type="match status" value="1"/>
</dbReference>
<dbReference type="Gene3D" id="3.30.200.20">
    <property type="entry name" value="Phosphorylase Kinase, domain 1"/>
    <property type="match status" value="1"/>
</dbReference>
<dbReference type="PANTHER" id="PTHR47829:SF1">
    <property type="entry name" value="HAD FAMILY PHOSPHATASE"/>
    <property type="match status" value="1"/>
</dbReference>
<evidence type="ECO:0000259" key="1">
    <source>
        <dbReference type="Pfam" id="PF01636"/>
    </source>
</evidence>
<keyword evidence="2" id="KW-0808">Transferase</keyword>
<proteinExistence type="predicted"/>
<gene>
    <name evidence="2" type="ORF">FEF26_14540</name>
</gene>
<keyword evidence="3" id="KW-1185">Reference proteome</keyword>
<dbReference type="EMBL" id="VAVZ01000060">
    <property type="protein sequence ID" value="TLP92706.1"/>
    <property type="molecule type" value="Genomic_DNA"/>
</dbReference>
<dbReference type="AlphaFoldDB" id="A0A5R9B910"/>
<dbReference type="Proteomes" id="UP000310458">
    <property type="component" value="Unassembled WGS sequence"/>
</dbReference>
<sequence>MTDVPGLDSVGLTRWLKVAHPELAGEALRASVIAGGRSNLTYRIDGAARPLVLRRPPLGHVLSSAHDMHREHRVIHALHDSPVPVPATVDVVDDAEAKQVTGTPFFLMEYVHGVVLSSPEQNRGFTSGALHGLGIQLAEILADLHSVVPSDVGLESFGRPDGYLDRQLATWRRQLKASQSRPQPELHTLQDQLSVGRPESPAHAIVHGDFRLDNVLVTEDQHEPKVTAVLDWEMATLGDPLVDLGILGLYWQIRSLIDGPMAQSSIVPGAGYPEFEELVDTYAARRGIQIGDLSWYRAFAAYKLAVILEGVHFRYRSGETVGAGFDHIGELVAPLAEDGLSHLNALRS</sequence>
<comment type="caution">
    <text evidence="2">The sequence shown here is derived from an EMBL/GenBank/DDBJ whole genome shotgun (WGS) entry which is preliminary data.</text>
</comment>
<dbReference type="OrthoDB" id="3806873at2"/>
<organism evidence="2 3">
    <name type="scientific">Nesterenkonia salmonea</name>
    <dbReference type="NCBI Taxonomy" id="1804987"/>
    <lineage>
        <taxon>Bacteria</taxon>
        <taxon>Bacillati</taxon>
        <taxon>Actinomycetota</taxon>
        <taxon>Actinomycetes</taxon>
        <taxon>Micrococcales</taxon>
        <taxon>Micrococcaceae</taxon>
        <taxon>Nesterenkonia</taxon>
    </lineage>
</organism>
<dbReference type="Pfam" id="PF01636">
    <property type="entry name" value="APH"/>
    <property type="match status" value="1"/>
</dbReference>
<dbReference type="InterPro" id="IPR002575">
    <property type="entry name" value="Aminoglycoside_PTrfase"/>
</dbReference>
<dbReference type="PANTHER" id="PTHR47829">
    <property type="entry name" value="HYDROLASE, PUTATIVE (AFU_ORTHOLOGUE AFUA_1G12880)-RELATED"/>
    <property type="match status" value="1"/>
</dbReference>
<dbReference type="GO" id="GO:0016740">
    <property type="term" value="F:transferase activity"/>
    <property type="evidence" value="ECO:0007669"/>
    <property type="project" value="UniProtKB-KW"/>
</dbReference>
<dbReference type="SUPFAM" id="SSF56112">
    <property type="entry name" value="Protein kinase-like (PK-like)"/>
    <property type="match status" value="1"/>
</dbReference>
<accession>A0A5R9B910</accession>
<dbReference type="Gene3D" id="3.90.1200.10">
    <property type="match status" value="1"/>
</dbReference>
<name>A0A5R9B910_9MICC</name>
<dbReference type="InterPro" id="IPR011009">
    <property type="entry name" value="Kinase-like_dom_sf"/>
</dbReference>